<proteinExistence type="predicted"/>
<gene>
    <name evidence="2" type="ORF">LOD99_14725</name>
</gene>
<dbReference type="InterPro" id="IPR029063">
    <property type="entry name" value="SAM-dependent_MTases_sf"/>
</dbReference>
<dbReference type="Pfam" id="PF13649">
    <property type="entry name" value="Methyltransf_25"/>
    <property type="match status" value="1"/>
</dbReference>
<feature type="domain" description="Methyltransferase" evidence="1">
    <location>
        <begin position="82"/>
        <end position="173"/>
    </location>
</feature>
<evidence type="ECO:0000313" key="2">
    <source>
        <dbReference type="EMBL" id="KAI6659049.1"/>
    </source>
</evidence>
<evidence type="ECO:0000313" key="3">
    <source>
        <dbReference type="Proteomes" id="UP001165289"/>
    </source>
</evidence>
<keyword evidence="3" id="KW-1185">Reference proteome</keyword>
<dbReference type="Proteomes" id="UP001165289">
    <property type="component" value="Unassembled WGS sequence"/>
</dbReference>
<reference evidence="2 3" key="1">
    <citation type="journal article" date="2023" name="BMC Biol.">
        <title>The compact genome of the sponge Oopsacas minuta (Hexactinellida) is lacking key metazoan core genes.</title>
        <authorList>
            <person name="Santini S."/>
            <person name="Schenkelaars Q."/>
            <person name="Jourda C."/>
            <person name="Duchesne M."/>
            <person name="Belahbib H."/>
            <person name="Rocher C."/>
            <person name="Selva M."/>
            <person name="Riesgo A."/>
            <person name="Vervoort M."/>
            <person name="Leys S.P."/>
            <person name="Kodjabachian L."/>
            <person name="Le Bivic A."/>
            <person name="Borchiellini C."/>
            <person name="Claverie J.M."/>
            <person name="Renard E."/>
        </authorList>
    </citation>
    <scope>NUCLEOTIDE SEQUENCE [LARGE SCALE GENOMIC DNA]</scope>
    <source>
        <strain evidence="2">SPO-2</strain>
    </source>
</reference>
<dbReference type="EMBL" id="JAKMXF010000066">
    <property type="protein sequence ID" value="KAI6659049.1"/>
    <property type="molecule type" value="Genomic_DNA"/>
</dbReference>
<organism evidence="2 3">
    <name type="scientific">Oopsacas minuta</name>
    <dbReference type="NCBI Taxonomy" id="111878"/>
    <lineage>
        <taxon>Eukaryota</taxon>
        <taxon>Metazoa</taxon>
        <taxon>Porifera</taxon>
        <taxon>Hexactinellida</taxon>
        <taxon>Hexasterophora</taxon>
        <taxon>Lyssacinosida</taxon>
        <taxon>Leucopsacidae</taxon>
        <taxon>Oopsacas</taxon>
    </lineage>
</organism>
<evidence type="ECO:0000259" key="1">
    <source>
        <dbReference type="Pfam" id="PF13649"/>
    </source>
</evidence>
<accession>A0AAV7KEK0</accession>
<dbReference type="AlphaFoldDB" id="A0AAV7KEK0"/>
<comment type="caution">
    <text evidence="2">The sequence shown here is derived from an EMBL/GenBank/DDBJ whole genome shotgun (WGS) entry which is preliminary data.</text>
</comment>
<name>A0AAV7KEK0_9METZ</name>
<sequence length="228" mass="25834">MASNLFTSDRLTVEDKSTRLYKWMTDRPDSSSTELLQEVYDEQASYYDELLCDKMGWYGWKEGSEFFNGQLEKFGFSKGIRILDAGAGTGLVGKRLSELGYTNITALDISHKMLIQCKEEGCYKEFHQCDLNIDSLDAYNKAFDAVIAIGIFSKALVLPQGMKTLHNCVKKGGLVCISSRSKHFENFGHKAMTEEMVAKGFWKNIGRQDTDNYFTGQISGHYLTFQVQ</sequence>
<dbReference type="Gene3D" id="3.40.50.150">
    <property type="entry name" value="Vaccinia Virus protein VP39"/>
    <property type="match status" value="1"/>
</dbReference>
<protein>
    <recommendedName>
        <fullName evidence="1">Methyltransferase domain-containing protein</fullName>
    </recommendedName>
</protein>
<dbReference type="SUPFAM" id="SSF53335">
    <property type="entry name" value="S-adenosyl-L-methionine-dependent methyltransferases"/>
    <property type="match status" value="1"/>
</dbReference>
<dbReference type="CDD" id="cd02440">
    <property type="entry name" value="AdoMet_MTases"/>
    <property type="match status" value="1"/>
</dbReference>
<dbReference type="InterPro" id="IPR041698">
    <property type="entry name" value="Methyltransf_25"/>
</dbReference>